<protein>
    <submittedName>
        <fullName evidence="1">Chloramphenicol acetyltransferase</fullName>
    </submittedName>
</protein>
<dbReference type="EMBL" id="BAABFT010000013">
    <property type="protein sequence ID" value="GAA4333830.1"/>
    <property type="molecule type" value="Genomic_DNA"/>
</dbReference>
<dbReference type="InterPro" id="IPR001707">
    <property type="entry name" value="Cmp_AcTrfase"/>
</dbReference>
<evidence type="ECO:0000313" key="2">
    <source>
        <dbReference type="Proteomes" id="UP001500582"/>
    </source>
</evidence>
<dbReference type="PANTHER" id="PTHR38474:SF1">
    <property type="entry name" value="SLR0299 PROTEIN"/>
    <property type="match status" value="1"/>
</dbReference>
<dbReference type="Gene3D" id="3.30.559.10">
    <property type="entry name" value="Chloramphenicol acetyltransferase-like domain"/>
    <property type="match status" value="1"/>
</dbReference>
<dbReference type="InterPro" id="IPR023213">
    <property type="entry name" value="CAT-like_dom_sf"/>
</dbReference>
<gene>
    <name evidence="1" type="ORF">GCM10023149_40880</name>
</gene>
<dbReference type="SUPFAM" id="SSF52777">
    <property type="entry name" value="CoA-dependent acyltransferases"/>
    <property type="match status" value="1"/>
</dbReference>
<dbReference type="Pfam" id="PF00302">
    <property type="entry name" value="CAT"/>
    <property type="match status" value="1"/>
</dbReference>
<evidence type="ECO:0000313" key="1">
    <source>
        <dbReference type="EMBL" id="GAA4333830.1"/>
    </source>
</evidence>
<dbReference type="Proteomes" id="UP001500582">
    <property type="component" value="Unassembled WGS sequence"/>
</dbReference>
<dbReference type="PIRSF" id="PIRSF000440">
    <property type="entry name" value="CAT"/>
    <property type="match status" value="1"/>
</dbReference>
<name>A0ABP8H3S3_9SPHI</name>
<dbReference type="RefSeq" id="WP_345213033.1">
    <property type="nucleotide sequence ID" value="NZ_BAABFT010000013.1"/>
</dbReference>
<reference evidence="2" key="1">
    <citation type="journal article" date="2019" name="Int. J. Syst. Evol. Microbiol.">
        <title>The Global Catalogue of Microorganisms (GCM) 10K type strain sequencing project: providing services to taxonomists for standard genome sequencing and annotation.</title>
        <authorList>
            <consortium name="The Broad Institute Genomics Platform"/>
            <consortium name="The Broad Institute Genome Sequencing Center for Infectious Disease"/>
            <person name="Wu L."/>
            <person name="Ma J."/>
        </authorList>
    </citation>
    <scope>NUCLEOTIDE SEQUENCE [LARGE SCALE GENOMIC DNA]</scope>
    <source>
        <strain evidence="2">JCM 17705</strain>
    </source>
</reference>
<proteinExistence type="predicted"/>
<keyword evidence="2" id="KW-1185">Reference proteome</keyword>
<sequence length="209" mass="23859">MKYIDLTTWKRKEHFELFSKFDEPFYGVTIELDCTGVYRNAKENKLSFYLLYLHKILTAVNQTEALKYRITDDGRVAIYDTISVSPTIGRDDGTFGYSRFNYVEDFDQFAADASKETERIKSVSGLGYHCADRDLIHFSALPWIKFTSVSHARSFKWPDSMPKISVGKVTTNADGKMLMPVSIHVHHGLVDGYDLGKFIDNLEAVFAKA</sequence>
<accession>A0ABP8H3S3</accession>
<comment type="caution">
    <text evidence="1">The sequence shown here is derived from an EMBL/GenBank/DDBJ whole genome shotgun (WGS) entry which is preliminary data.</text>
</comment>
<dbReference type="PANTHER" id="PTHR38474">
    <property type="entry name" value="SLR0299 PROTEIN"/>
    <property type="match status" value="1"/>
</dbReference>
<dbReference type="SMART" id="SM01059">
    <property type="entry name" value="CAT"/>
    <property type="match status" value="1"/>
</dbReference>
<organism evidence="1 2">
    <name type="scientific">Mucilaginibacter gynuensis</name>
    <dbReference type="NCBI Taxonomy" id="1302236"/>
    <lineage>
        <taxon>Bacteria</taxon>
        <taxon>Pseudomonadati</taxon>
        <taxon>Bacteroidota</taxon>
        <taxon>Sphingobacteriia</taxon>
        <taxon>Sphingobacteriales</taxon>
        <taxon>Sphingobacteriaceae</taxon>
        <taxon>Mucilaginibacter</taxon>
    </lineage>
</organism>